<dbReference type="SUPFAM" id="SSF143575">
    <property type="entry name" value="GAS2 domain-like"/>
    <property type="match status" value="1"/>
</dbReference>
<name>F8PR27_SERL3</name>
<protein>
    <recommendedName>
        <fullName evidence="5">GAR domain-containing protein</fullName>
    </recommendedName>
</protein>
<evidence type="ECO:0000259" key="5">
    <source>
        <dbReference type="PROSITE" id="PS51460"/>
    </source>
</evidence>
<evidence type="ECO:0000313" key="7">
    <source>
        <dbReference type="Proteomes" id="UP000008063"/>
    </source>
</evidence>
<feature type="compositionally biased region" description="Basic and acidic residues" evidence="4">
    <location>
        <begin position="26"/>
        <end position="58"/>
    </location>
</feature>
<accession>F8PR27</accession>
<dbReference type="InterPro" id="IPR003108">
    <property type="entry name" value="GAR_dom"/>
</dbReference>
<feature type="region of interest" description="Disordered" evidence="4">
    <location>
        <begin position="1543"/>
        <end position="1628"/>
    </location>
</feature>
<proteinExistence type="predicted"/>
<gene>
    <name evidence="6" type="ORF">SERLA73DRAFT_158900</name>
</gene>
<feature type="region of interest" description="Disordered" evidence="4">
    <location>
        <begin position="1198"/>
        <end position="1218"/>
    </location>
</feature>
<evidence type="ECO:0000256" key="1">
    <source>
        <dbReference type="ARBA" id="ARBA00004245"/>
    </source>
</evidence>
<dbReference type="GO" id="GO:0005856">
    <property type="term" value="C:cytoskeleton"/>
    <property type="evidence" value="ECO:0007669"/>
    <property type="project" value="UniProtKB-SubCell"/>
</dbReference>
<feature type="region of interest" description="Disordered" evidence="4">
    <location>
        <begin position="1808"/>
        <end position="1837"/>
    </location>
</feature>
<sequence length="1837" mass="205853">MSSEAPVASQAAPDPAPGTPAQPVDDAARNVSDDVDAGARESTKPTKEKEEQALESHEVIELQTFSERKAWIEEKIQFLEKMPPIEVFVGIDAIRTSAELIPGLPTRVELQGWLVEHDRIEKETEIFDSGELKKLRNFTKAATQRHLSPEDTDLIELTLTTIYELDKLLHLLRDRSENLDLLGVRLTWEEHRMAAWSDYHKIFGDIQNFLANRARWSVSTYESINNPEAAPVRRGSVASVTSMASDSSLGSTQGFSRSARFKLAELLSKDAAQFAGKLSSLRHGKISGAGKALDKLIDHSRKPVPEELLDEQDRLEDKGINEMENVGKFILNVVMQWRKADEIYVETAKDLATAQNLLEEIETAKLNHPTARQSSSCVSRADALIKRLSLRGDPASATSTFPRPLHPLFPDQAAFNDSLTRELSAEIIAASSAASKVERAAKEYRTAYEAVKDVENLSQNADDLLVILKSVTTRLENGVPTDDGDGSPPNMMSDECFQPTRHSAFLTLFPSIVQELGKANERFEVVSRTYRAALLNLNRPGIEATFRETAIAQLDGLVIERDRAQKTCAVVNARVGRLRVVRKVWSTMDNILKELEDVQRETADMMDRQRWKQQDGRDAELLTPETPPAAPLPLISSTHIVEQLEAMRNTLLQDAQAPLSSLAGSLEAPLNDRLSRSLGGLYQRIDDVKHMVRLLESIRNQATRMASIRDEVHDLQIRTDDLKIRYESEIQDILSSQLSGDDLVKSQSNLQGDADIIRQAVQTFTDNLAQRVPFVAQVQFDRGSRATYVKRKFSSGNLSLGVIHTGASIELPFTLTSIDDAARADSNSYSMRLAGEMQSLDRKAEHFELARMAKEVDATLSSTTKDMRELAQELRTWRHTLYSTVQQVDISEALHSLADKVDKSSQMHRSRLSRSLSVSREVIRQMDSISFSKDQSVHDTLILARRRAVDDAVEKLTSWSDDVSTLKDEISKAQMAETKRLDDLRIAKEREAEGKRLQEEKERLEDEEREKAERERIEAEVKAKAERERLEAEHLEAEREANEKRLKEERERLEEEERAKIERECLEAEAKAKAERERLEAERETEEKRLQEERERLEAEEIAKAERERLEAEQQAKAERERLEAEREAEERRERLEAEQQARAERERLEAEREAEEERLQQDKAELERLEAERVAEIKRLREEKQKTEIAELELQTLQQQKGAKTSTSDNFSRDVETNSPVVDEELDVFGLKLTPSPTKPNSIQGENGLLARLVSLRKRLRSISINEVARPSANSPLATHLPNQERYSKMDAEFSFVMTEATSLPISITDLASDLELRSLKAEIEASTELMQQIRFLVDVADAVHLCDMALSDLLEHIDSYPSLPIGRLSSSHVSPARLPPEEQLASRLAFTKRMIDNVATKLPAVKYDPRALSEHQRVVQTWSELEEMSNDRLSGTKSRPGSVVSSGRNSSASMASNNLSSQNGHKRKQSYLNLSARGATRGRFLTPNHPSSRRAASGSSDSRPTSKLSMLSSASSRSVSGPIASPSSTLYSSTFASRQRTASLTSPAPSVISSTKRTLPFTSRPRAQTRTRGSSPTPSEASSHSRSVVGQARSSTSMSTWARAPRQSFPTAPKVSVTPPKKTHTAAKRAYIANPKNKLDMAVGDVVNKLPVNINVEVVAETWKDQSGKYWIGDQEPKLCFCRILRSQTVMVRVGGGWQELSKFIKDHFADLFRIMPPESPSRFGSPRFGSKEERWISSATLLEAPEIMTTPPPRTPEPRGPFVPSFAISTPGGHSPHSMKSTPSSGSPLAPLQFMRRADIECPAFRPVTPSKTPTHRPRQSVPSTPARHSVWRP</sequence>
<keyword evidence="3" id="KW-0206">Cytoskeleton</keyword>
<feature type="compositionally biased region" description="Polar residues" evidence="4">
    <location>
        <begin position="1781"/>
        <end position="1790"/>
    </location>
</feature>
<organism evidence="7">
    <name type="scientific">Serpula lacrymans var. lacrymans (strain S7.3)</name>
    <name type="common">Dry rot fungus</name>
    <dbReference type="NCBI Taxonomy" id="936435"/>
    <lineage>
        <taxon>Eukaryota</taxon>
        <taxon>Fungi</taxon>
        <taxon>Dikarya</taxon>
        <taxon>Basidiomycota</taxon>
        <taxon>Agaricomycotina</taxon>
        <taxon>Agaricomycetes</taxon>
        <taxon>Agaricomycetidae</taxon>
        <taxon>Boletales</taxon>
        <taxon>Coniophorineae</taxon>
        <taxon>Serpulaceae</taxon>
        <taxon>Serpula</taxon>
    </lineage>
</organism>
<comment type="subcellular location">
    <subcellularLocation>
        <location evidence="1">Cytoplasm</location>
        <location evidence="1">Cytoskeleton</location>
    </subcellularLocation>
</comment>
<feature type="region of interest" description="Disordered" evidence="4">
    <location>
        <begin position="1"/>
        <end position="58"/>
    </location>
</feature>
<feature type="region of interest" description="Disordered" evidence="4">
    <location>
        <begin position="1483"/>
        <end position="1531"/>
    </location>
</feature>
<feature type="compositionally biased region" description="Low complexity" evidence="4">
    <location>
        <begin position="1440"/>
        <end position="1463"/>
    </location>
</feature>
<dbReference type="PROSITE" id="PS51460">
    <property type="entry name" value="GAR"/>
    <property type="match status" value="1"/>
</dbReference>
<feature type="region of interest" description="Disordered" evidence="4">
    <location>
        <begin position="995"/>
        <end position="1161"/>
    </location>
</feature>
<dbReference type="OMA" id="CGFMTGQ"/>
<evidence type="ECO:0000256" key="4">
    <source>
        <dbReference type="SAM" id="MobiDB-lite"/>
    </source>
</evidence>
<reference evidence="7" key="1">
    <citation type="journal article" date="2011" name="Science">
        <title>The plant cell wall-decomposing machinery underlies the functional diversity of forest fungi.</title>
        <authorList>
            <person name="Eastwood D.C."/>
            <person name="Floudas D."/>
            <person name="Binder M."/>
            <person name="Majcherczyk A."/>
            <person name="Schneider P."/>
            <person name="Aerts A."/>
            <person name="Asiegbu F.O."/>
            <person name="Baker S.E."/>
            <person name="Barry K."/>
            <person name="Bendiksby M."/>
            <person name="Blumentritt M."/>
            <person name="Coutinho P.M."/>
            <person name="Cullen D."/>
            <person name="de Vries R.P."/>
            <person name="Gathman A."/>
            <person name="Goodell B."/>
            <person name="Henrissat B."/>
            <person name="Ihrmark K."/>
            <person name="Kauserud H."/>
            <person name="Kohler A."/>
            <person name="LaButti K."/>
            <person name="Lapidus A."/>
            <person name="Lavin J.L."/>
            <person name="Lee Y.-H."/>
            <person name="Lindquist E."/>
            <person name="Lilly W."/>
            <person name="Lucas S."/>
            <person name="Morin E."/>
            <person name="Murat C."/>
            <person name="Oguiza J.A."/>
            <person name="Park J."/>
            <person name="Pisabarro A.G."/>
            <person name="Riley R."/>
            <person name="Rosling A."/>
            <person name="Salamov A."/>
            <person name="Schmidt O."/>
            <person name="Schmutz J."/>
            <person name="Skrede I."/>
            <person name="Stenlid J."/>
            <person name="Wiebenga A."/>
            <person name="Xie X."/>
            <person name="Kuees U."/>
            <person name="Hibbett D.S."/>
            <person name="Hoffmeister D."/>
            <person name="Hoegberg N."/>
            <person name="Martin F."/>
            <person name="Grigoriev I.V."/>
            <person name="Watkinson S.C."/>
        </authorList>
    </citation>
    <scope>NUCLEOTIDE SEQUENCE [LARGE SCALE GENOMIC DNA]</scope>
    <source>
        <strain evidence="7">strain S7.3</strain>
    </source>
</reference>
<keyword evidence="7" id="KW-1185">Reference proteome</keyword>
<dbReference type="Gene3D" id="3.30.920.20">
    <property type="entry name" value="Gas2-like domain"/>
    <property type="match status" value="1"/>
</dbReference>
<feature type="compositionally biased region" description="Low complexity" evidence="4">
    <location>
        <begin position="1495"/>
        <end position="1530"/>
    </location>
</feature>
<dbReference type="STRING" id="936435.F8PR27"/>
<dbReference type="HOGENOM" id="CLU_002695_0_0_1"/>
<evidence type="ECO:0000256" key="3">
    <source>
        <dbReference type="ARBA" id="ARBA00023212"/>
    </source>
</evidence>
<feature type="region of interest" description="Disordered" evidence="4">
    <location>
        <begin position="1769"/>
        <end position="1793"/>
    </location>
</feature>
<dbReference type="InParanoid" id="F8PR27"/>
<dbReference type="OrthoDB" id="10017054at2759"/>
<evidence type="ECO:0000313" key="6">
    <source>
        <dbReference type="EMBL" id="EGO01684.1"/>
    </source>
</evidence>
<dbReference type="GO" id="GO:0008017">
    <property type="term" value="F:microtubule binding"/>
    <property type="evidence" value="ECO:0007669"/>
    <property type="project" value="InterPro"/>
</dbReference>
<dbReference type="Proteomes" id="UP000008063">
    <property type="component" value="Unassembled WGS sequence"/>
</dbReference>
<feature type="compositionally biased region" description="Low complexity" evidence="4">
    <location>
        <begin position="1576"/>
        <end position="1589"/>
    </location>
</feature>
<evidence type="ECO:0000256" key="2">
    <source>
        <dbReference type="ARBA" id="ARBA00022490"/>
    </source>
</evidence>
<dbReference type="SMART" id="SM00243">
    <property type="entry name" value="GAS2"/>
    <property type="match status" value="1"/>
</dbReference>
<feature type="compositionally biased region" description="Polar residues" evidence="4">
    <location>
        <begin position="1543"/>
        <end position="1575"/>
    </location>
</feature>
<keyword evidence="2" id="KW-0963">Cytoplasm</keyword>
<feature type="compositionally biased region" description="Polar residues" evidence="4">
    <location>
        <begin position="1198"/>
        <end position="1211"/>
    </location>
</feature>
<dbReference type="InterPro" id="IPR036534">
    <property type="entry name" value="GAR_dom_sf"/>
</dbReference>
<dbReference type="EMBL" id="GL945477">
    <property type="protein sequence ID" value="EGO01684.1"/>
    <property type="molecule type" value="Genomic_DNA"/>
</dbReference>
<feature type="domain" description="GAR" evidence="5">
    <location>
        <begin position="1636"/>
        <end position="1714"/>
    </location>
</feature>
<feature type="region of interest" description="Disordered" evidence="4">
    <location>
        <begin position="1428"/>
        <end position="1469"/>
    </location>
</feature>
<dbReference type="Pfam" id="PF02187">
    <property type="entry name" value="GAS2"/>
    <property type="match status" value="1"/>
</dbReference>